<evidence type="ECO:0000256" key="4">
    <source>
        <dbReference type="ARBA" id="ARBA00023125"/>
    </source>
</evidence>
<organism evidence="7">
    <name type="scientific">hydrothermal vent metagenome</name>
    <dbReference type="NCBI Taxonomy" id="652676"/>
    <lineage>
        <taxon>unclassified sequences</taxon>
        <taxon>metagenomes</taxon>
        <taxon>ecological metagenomes</taxon>
    </lineage>
</organism>
<dbReference type="GO" id="GO:0006355">
    <property type="term" value="P:regulation of DNA-templated transcription"/>
    <property type="evidence" value="ECO:0007669"/>
    <property type="project" value="TreeGrafter"/>
</dbReference>
<dbReference type="Pfam" id="PF00072">
    <property type="entry name" value="Response_reg"/>
    <property type="match status" value="1"/>
</dbReference>
<dbReference type="InterPro" id="IPR001789">
    <property type="entry name" value="Sig_transdc_resp-reg_receiver"/>
</dbReference>
<evidence type="ECO:0000256" key="5">
    <source>
        <dbReference type="ARBA" id="ARBA00023163"/>
    </source>
</evidence>
<dbReference type="SMART" id="SM00448">
    <property type="entry name" value="REC"/>
    <property type="match status" value="1"/>
</dbReference>
<evidence type="ECO:0000256" key="3">
    <source>
        <dbReference type="ARBA" id="ARBA00023015"/>
    </source>
</evidence>
<dbReference type="SUPFAM" id="SSF52172">
    <property type="entry name" value="CheY-like"/>
    <property type="match status" value="1"/>
</dbReference>
<dbReference type="Gene3D" id="3.40.50.2300">
    <property type="match status" value="1"/>
</dbReference>
<evidence type="ECO:0000256" key="1">
    <source>
        <dbReference type="ARBA" id="ARBA00022553"/>
    </source>
</evidence>
<dbReference type="GO" id="GO:0032993">
    <property type="term" value="C:protein-DNA complex"/>
    <property type="evidence" value="ECO:0007669"/>
    <property type="project" value="TreeGrafter"/>
</dbReference>
<protein>
    <submittedName>
        <fullName evidence="7">Two-component transcriptional response regulator, LuxR family</fullName>
    </submittedName>
</protein>
<evidence type="ECO:0000259" key="6">
    <source>
        <dbReference type="PROSITE" id="PS50110"/>
    </source>
</evidence>
<keyword evidence="4" id="KW-0238">DNA-binding</keyword>
<feature type="domain" description="Response regulatory" evidence="6">
    <location>
        <begin position="3"/>
        <end position="119"/>
    </location>
</feature>
<dbReference type="EMBL" id="UOGD01000198">
    <property type="protein sequence ID" value="VAX21550.1"/>
    <property type="molecule type" value="Genomic_DNA"/>
</dbReference>
<dbReference type="PANTHER" id="PTHR48111:SF1">
    <property type="entry name" value="TWO-COMPONENT RESPONSE REGULATOR ORR33"/>
    <property type="match status" value="1"/>
</dbReference>
<dbReference type="PROSITE" id="PS50110">
    <property type="entry name" value="RESPONSE_REGULATORY"/>
    <property type="match status" value="1"/>
</dbReference>
<dbReference type="InterPro" id="IPR011006">
    <property type="entry name" value="CheY-like_superfamily"/>
</dbReference>
<sequence>MKKILVVDDQKDNVFVLQERLSREGFEVLASYDGPTCLTMAKEEDPDLVLLDVMMPGMSGFEVCRKLTSSEDTKLIPVVLLTALTEAEDLKEGFEAGAFDYIKKPFNRVELIARIKSALSFRESQKVMLEIEKVQTYAATVITANHEIKQPLTLINLSTAAINRELRKDELSKDVVQKRVTFIEEATKEIISVLQKLSSIKVPVLTNWVNDLKVVDLSKAKTEEDKLEGRVPDQFDH</sequence>
<dbReference type="InterPro" id="IPR039420">
    <property type="entry name" value="WalR-like"/>
</dbReference>
<reference evidence="7" key="1">
    <citation type="submission" date="2018-06" db="EMBL/GenBank/DDBJ databases">
        <authorList>
            <person name="Zhirakovskaya E."/>
        </authorList>
    </citation>
    <scope>NUCLEOTIDE SEQUENCE</scope>
</reference>
<evidence type="ECO:0000313" key="7">
    <source>
        <dbReference type="EMBL" id="VAX21550.1"/>
    </source>
</evidence>
<proteinExistence type="predicted"/>
<dbReference type="GO" id="GO:0005829">
    <property type="term" value="C:cytosol"/>
    <property type="evidence" value="ECO:0007669"/>
    <property type="project" value="TreeGrafter"/>
</dbReference>
<name>A0A3B1CFX3_9ZZZZ</name>
<keyword evidence="1" id="KW-0597">Phosphoprotein</keyword>
<keyword evidence="5" id="KW-0804">Transcription</keyword>
<keyword evidence="2" id="KW-0902">Two-component regulatory system</keyword>
<accession>A0A3B1CFX3</accession>
<gene>
    <name evidence="7" type="ORF">MNBD_IGNAVI01-1462</name>
</gene>
<dbReference type="PANTHER" id="PTHR48111">
    <property type="entry name" value="REGULATOR OF RPOS"/>
    <property type="match status" value="1"/>
</dbReference>
<dbReference type="AlphaFoldDB" id="A0A3B1CFX3"/>
<dbReference type="GO" id="GO:0000976">
    <property type="term" value="F:transcription cis-regulatory region binding"/>
    <property type="evidence" value="ECO:0007669"/>
    <property type="project" value="TreeGrafter"/>
</dbReference>
<dbReference type="FunFam" id="3.40.50.2300:FF:000001">
    <property type="entry name" value="DNA-binding response regulator PhoB"/>
    <property type="match status" value="1"/>
</dbReference>
<keyword evidence="3" id="KW-0805">Transcription regulation</keyword>
<dbReference type="GO" id="GO:0000156">
    <property type="term" value="F:phosphorelay response regulator activity"/>
    <property type="evidence" value="ECO:0007669"/>
    <property type="project" value="TreeGrafter"/>
</dbReference>
<evidence type="ECO:0000256" key="2">
    <source>
        <dbReference type="ARBA" id="ARBA00023012"/>
    </source>
</evidence>